<dbReference type="NCBIfam" id="TIGR01350">
    <property type="entry name" value="lipoamide_DH"/>
    <property type="match status" value="1"/>
</dbReference>
<dbReference type="PIRSF" id="PIRSF000350">
    <property type="entry name" value="Mercury_reductase_MerA"/>
    <property type="match status" value="1"/>
</dbReference>
<comment type="similarity">
    <text evidence="2 13">Belongs to the class-I pyridine nucleotide-disulfide oxidoreductase family.</text>
</comment>
<feature type="binding site" evidence="11">
    <location>
        <begin position="338"/>
        <end position="341"/>
    </location>
    <ligand>
        <name>FAD</name>
        <dbReference type="ChEBI" id="CHEBI:57692"/>
    </ligand>
</feature>
<dbReference type="RefSeq" id="WP_071835862.1">
    <property type="nucleotide sequence ID" value="NZ_LSRP01000151.1"/>
</dbReference>
<evidence type="ECO:0000313" key="17">
    <source>
        <dbReference type="Proteomes" id="UP000182661"/>
    </source>
</evidence>
<sequence>MAETYDVIIIGSGPGGYIAAIRASQLGLKTAIVEREHLAGICSNWGCIPTKALLRSAEVLHLAEHAKNYGLTLEGKITPDIKAIVARSRGIAERMNGGVGFLMKKNKVDIIWGEAKVTKPASGSGLGEIVVGKITKEIVQPQAPLPKNVKGEGTYTAKHIIIATGARPRALPGIEPDGKLIWTYFEAMKPAEMPKSLLVMGSGAIGIEFASFYRTMGVDVTVVEVMKTVMPVEDAEISAFAKKQFDKQGMKIILEAKVTKVEKGANSVTAHVEKKDGTVEKITADRMISAVGVQGNIENLGLETLGIKTDRGCIVIDGYGKTNVPGIYAIGDVAGPPMLAHKAEHEAVICVEKIAGLPNVHPMDKLKIPGCTYCNPQVASVGLTEAKAKEQGRDIRVGRFPFVANGKAIALGEDQGMVKTIFDKKTGELLGAHLVGAEVTELIQGFVIAMNLETTEEDLMHTIFPHPTISETLKESVLDAYGRALNA</sequence>
<dbReference type="PANTHER" id="PTHR22912">
    <property type="entry name" value="DISULFIDE OXIDOREDUCTASE"/>
    <property type="match status" value="1"/>
</dbReference>
<proteinExistence type="inferred from homology"/>
<evidence type="ECO:0000256" key="10">
    <source>
        <dbReference type="PIRSR" id="PIRSR000350-2"/>
    </source>
</evidence>
<comment type="catalytic activity">
    <reaction evidence="9 13">
        <text>N(6)-[(R)-dihydrolipoyl]-L-lysyl-[protein] + NAD(+) = N(6)-[(R)-lipoyl]-L-lysyl-[protein] + NADH + H(+)</text>
        <dbReference type="Rhea" id="RHEA:15045"/>
        <dbReference type="Rhea" id="RHEA-COMP:10474"/>
        <dbReference type="Rhea" id="RHEA-COMP:10475"/>
        <dbReference type="ChEBI" id="CHEBI:15378"/>
        <dbReference type="ChEBI" id="CHEBI:57540"/>
        <dbReference type="ChEBI" id="CHEBI:57945"/>
        <dbReference type="ChEBI" id="CHEBI:83099"/>
        <dbReference type="ChEBI" id="CHEBI:83100"/>
        <dbReference type="EC" id="1.8.1.4"/>
    </reaction>
</comment>
<keyword evidence="7 13" id="KW-0560">Oxidoreductase</keyword>
<dbReference type="GO" id="GO:0050660">
    <property type="term" value="F:flavin adenine dinucleotide binding"/>
    <property type="evidence" value="ECO:0007669"/>
    <property type="project" value="InterPro"/>
</dbReference>
<reference evidence="16 17" key="1">
    <citation type="submission" date="2016-02" db="EMBL/GenBank/DDBJ databases">
        <title>Genome sequencing of a beta-galactosidase producing bacteria Rhizobium sp. 59.</title>
        <authorList>
            <person name="Wang D."/>
            <person name="Kot W."/>
            <person name="Qin Y."/>
            <person name="Hansen L."/>
            <person name="Naqvi K."/>
            <person name="Rensing C."/>
        </authorList>
    </citation>
    <scope>NUCLEOTIDE SEQUENCE [LARGE SCALE GENOMIC DNA]</scope>
    <source>
        <strain evidence="16 17">59</strain>
    </source>
</reference>
<evidence type="ECO:0000256" key="13">
    <source>
        <dbReference type="RuleBase" id="RU003692"/>
    </source>
</evidence>
<evidence type="ECO:0000256" key="9">
    <source>
        <dbReference type="ARBA" id="ARBA00049187"/>
    </source>
</evidence>
<evidence type="ECO:0000256" key="4">
    <source>
        <dbReference type="ARBA" id="ARBA00016961"/>
    </source>
</evidence>
<feature type="binding site" evidence="11">
    <location>
        <position position="51"/>
    </location>
    <ligand>
        <name>FAD</name>
        <dbReference type="ChEBI" id="CHEBI:57692"/>
    </ligand>
</feature>
<feature type="active site" description="Proton acceptor" evidence="10">
    <location>
        <position position="466"/>
    </location>
</feature>
<comment type="caution">
    <text evidence="16">The sequence shown here is derived from an EMBL/GenBank/DDBJ whole genome shotgun (WGS) entry which is preliminary data.</text>
</comment>
<comment type="cofactor">
    <cofactor evidence="11 13">
        <name>FAD</name>
        <dbReference type="ChEBI" id="CHEBI:57692"/>
    </cofactor>
    <text evidence="11 13">Binds 1 FAD per subunit.</text>
</comment>
<comment type="subcellular location">
    <subcellularLocation>
        <location evidence="1">Cytoplasm</location>
    </subcellularLocation>
</comment>
<feature type="domain" description="FAD/NAD(P)-binding" evidence="15">
    <location>
        <begin position="5"/>
        <end position="347"/>
    </location>
</feature>
<name>A0A657LM19_9HYPH</name>
<keyword evidence="11" id="KW-0547">Nucleotide-binding</keyword>
<dbReference type="GO" id="GO:0004148">
    <property type="term" value="F:dihydrolipoyl dehydrogenase (NADH) activity"/>
    <property type="evidence" value="ECO:0007669"/>
    <property type="project" value="UniProtKB-EC"/>
</dbReference>
<dbReference type="SUPFAM" id="SSF51905">
    <property type="entry name" value="FAD/NAD(P)-binding domain"/>
    <property type="match status" value="1"/>
</dbReference>
<feature type="binding site" evidence="11">
    <location>
        <begin position="201"/>
        <end position="208"/>
    </location>
    <ligand>
        <name>NAD(+)</name>
        <dbReference type="ChEBI" id="CHEBI:57540"/>
    </ligand>
</feature>
<dbReference type="SUPFAM" id="SSF55424">
    <property type="entry name" value="FAD/NAD-linked reductases, dimerisation (C-terminal) domain"/>
    <property type="match status" value="1"/>
</dbReference>
<dbReference type="AlphaFoldDB" id="A0A657LM19"/>
<keyword evidence="8 11" id="KW-0520">NAD</keyword>
<dbReference type="GO" id="GO:0006103">
    <property type="term" value="P:2-oxoglutarate metabolic process"/>
    <property type="evidence" value="ECO:0007669"/>
    <property type="project" value="TreeGrafter"/>
</dbReference>
<evidence type="ECO:0000256" key="3">
    <source>
        <dbReference type="ARBA" id="ARBA00012608"/>
    </source>
</evidence>
<gene>
    <name evidence="16" type="ORF">AX760_08875</name>
</gene>
<feature type="binding site" evidence="11">
    <location>
        <position position="292"/>
    </location>
    <ligand>
        <name>NAD(+)</name>
        <dbReference type="ChEBI" id="CHEBI:57540"/>
    </ligand>
</feature>
<dbReference type="PRINTS" id="PR00368">
    <property type="entry name" value="FADPNR"/>
</dbReference>
<dbReference type="PANTHER" id="PTHR22912:SF217">
    <property type="entry name" value="DIHYDROLIPOYL DEHYDROGENASE"/>
    <property type="match status" value="1"/>
</dbReference>
<dbReference type="Gene3D" id="3.30.390.30">
    <property type="match status" value="1"/>
</dbReference>
<dbReference type="InterPro" id="IPR050151">
    <property type="entry name" value="Class-I_Pyr_Nuc-Dis_Oxidored"/>
</dbReference>
<dbReference type="EC" id="1.8.1.4" evidence="3 13"/>
<keyword evidence="6 11" id="KW-0274">FAD</keyword>
<dbReference type="InterPro" id="IPR016156">
    <property type="entry name" value="FAD/NAD-linked_Rdtase_dimer_sf"/>
</dbReference>
<dbReference type="OrthoDB" id="9776382at2"/>
<evidence type="ECO:0000259" key="15">
    <source>
        <dbReference type="Pfam" id="PF07992"/>
    </source>
</evidence>
<evidence type="ECO:0000256" key="6">
    <source>
        <dbReference type="ARBA" id="ARBA00022827"/>
    </source>
</evidence>
<dbReference type="PRINTS" id="PR00411">
    <property type="entry name" value="PNDRDTASEI"/>
</dbReference>
<feature type="binding site" evidence="11">
    <location>
        <position position="224"/>
    </location>
    <ligand>
        <name>NAD(+)</name>
        <dbReference type="ChEBI" id="CHEBI:57540"/>
    </ligand>
</feature>
<feature type="domain" description="Pyridine nucleotide-disulphide oxidoreductase dimerisation" evidence="14">
    <location>
        <begin position="368"/>
        <end position="476"/>
    </location>
</feature>
<dbReference type="InterPro" id="IPR036188">
    <property type="entry name" value="FAD/NAD-bd_sf"/>
</dbReference>
<evidence type="ECO:0000256" key="12">
    <source>
        <dbReference type="PIRSR" id="PIRSR000350-4"/>
    </source>
</evidence>
<keyword evidence="13" id="KW-0676">Redox-active center</keyword>
<dbReference type="InterPro" id="IPR004099">
    <property type="entry name" value="Pyr_nucl-diS_OxRdtase_dimer"/>
</dbReference>
<organism evidence="16 17">
    <name type="scientific">Pararhizobium antarcticum</name>
    <dbReference type="NCBI Taxonomy" id="1798805"/>
    <lineage>
        <taxon>Bacteria</taxon>
        <taxon>Pseudomonadati</taxon>
        <taxon>Pseudomonadota</taxon>
        <taxon>Alphaproteobacteria</taxon>
        <taxon>Hyphomicrobiales</taxon>
        <taxon>Rhizobiaceae</taxon>
        <taxon>Rhizobium/Agrobacterium group</taxon>
        <taxon>Pararhizobium</taxon>
    </lineage>
</organism>
<evidence type="ECO:0000256" key="1">
    <source>
        <dbReference type="ARBA" id="ARBA00004496"/>
    </source>
</evidence>
<dbReference type="EMBL" id="LSRP01000151">
    <property type="protein sequence ID" value="OJF90032.1"/>
    <property type="molecule type" value="Genomic_DNA"/>
</dbReference>
<evidence type="ECO:0000313" key="16">
    <source>
        <dbReference type="EMBL" id="OJF90032.1"/>
    </source>
</evidence>
<dbReference type="Gene3D" id="3.50.50.60">
    <property type="entry name" value="FAD/NAD(P)-binding domain"/>
    <property type="match status" value="2"/>
</dbReference>
<evidence type="ECO:0000256" key="7">
    <source>
        <dbReference type="ARBA" id="ARBA00023002"/>
    </source>
</evidence>
<keyword evidence="17" id="KW-1185">Reference proteome</keyword>
<dbReference type="InterPro" id="IPR006258">
    <property type="entry name" value="Lipoamide_DH"/>
</dbReference>
<feature type="disulfide bond" description="Redox-active" evidence="12">
    <location>
        <begin position="42"/>
        <end position="47"/>
    </location>
</feature>
<evidence type="ECO:0000256" key="2">
    <source>
        <dbReference type="ARBA" id="ARBA00007532"/>
    </source>
</evidence>
<evidence type="ECO:0000256" key="8">
    <source>
        <dbReference type="ARBA" id="ARBA00023027"/>
    </source>
</evidence>
<dbReference type="Pfam" id="PF02852">
    <property type="entry name" value="Pyr_redox_dim"/>
    <property type="match status" value="1"/>
</dbReference>
<protein>
    <recommendedName>
        <fullName evidence="4 13">Dihydrolipoyl dehydrogenase</fullName>
        <ecNumber evidence="3 13">1.8.1.4</ecNumber>
    </recommendedName>
</protein>
<dbReference type="GO" id="GO:0005737">
    <property type="term" value="C:cytoplasm"/>
    <property type="evidence" value="ECO:0007669"/>
    <property type="project" value="UniProtKB-SubCell"/>
</dbReference>
<dbReference type="Pfam" id="PF07992">
    <property type="entry name" value="Pyr_redox_2"/>
    <property type="match status" value="1"/>
</dbReference>
<evidence type="ECO:0000256" key="5">
    <source>
        <dbReference type="ARBA" id="ARBA00022630"/>
    </source>
</evidence>
<feature type="binding site" evidence="11">
    <location>
        <position position="332"/>
    </location>
    <ligand>
        <name>FAD</name>
        <dbReference type="ChEBI" id="CHEBI:57692"/>
    </ligand>
</feature>
<dbReference type="Proteomes" id="UP000182661">
    <property type="component" value="Unassembled WGS sequence"/>
</dbReference>
<dbReference type="InterPro" id="IPR023753">
    <property type="entry name" value="FAD/NAD-binding_dom"/>
</dbReference>
<accession>A0A657LM19</accession>
<evidence type="ECO:0000259" key="14">
    <source>
        <dbReference type="Pfam" id="PF02852"/>
    </source>
</evidence>
<evidence type="ECO:0000256" key="11">
    <source>
        <dbReference type="PIRSR" id="PIRSR000350-3"/>
    </source>
</evidence>
<comment type="miscellaneous">
    <text evidence="13">The active site is a redox-active disulfide bond.</text>
</comment>
<dbReference type="FunFam" id="3.30.390.30:FF:000001">
    <property type="entry name" value="Dihydrolipoyl dehydrogenase"/>
    <property type="match status" value="1"/>
</dbReference>
<keyword evidence="5 13" id="KW-0285">Flavoprotein</keyword>
<dbReference type="InterPro" id="IPR001100">
    <property type="entry name" value="Pyr_nuc-diS_OxRdtase"/>
</dbReference>